<dbReference type="OrthoDB" id="6729334at2759"/>
<evidence type="ECO:0000256" key="2">
    <source>
        <dbReference type="PROSITE-ProRule" id="PRU00497"/>
    </source>
</evidence>
<keyword evidence="5" id="KW-1185">Reference proteome</keyword>
<dbReference type="GO" id="GO:0042302">
    <property type="term" value="F:structural constituent of cuticle"/>
    <property type="evidence" value="ECO:0007669"/>
    <property type="project" value="UniProtKB-UniRule"/>
</dbReference>
<organism evidence="4 5">
    <name type="scientific">Brassicogethes aeneus</name>
    <name type="common">Rape pollen beetle</name>
    <name type="synonym">Meligethes aeneus</name>
    <dbReference type="NCBI Taxonomy" id="1431903"/>
    <lineage>
        <taxon>Eukaryota</taxon>
        <taxon>Metazoa</taxon>
        <taxon>Ecdysozoa</taxon>
        <taxon>Arthropoda</taxon>
        <taxon>Hexapoda</taxon>
        <taxon>Insecta</taxon>
        <taxon>Pterygota</taxon>
        <taxon>Neoptera</taxon>
        <taxon>Endopterygota</taxon>
        <taxon>Coleoptera</taxon>
        <taxon>Polyphaga</taxon>
        <taxon>Cucujiformia</taxon>
        <taxon>Nitidulidae</taxon>
        <taxon>Meligethinae</taxon>
        <taxon>Brassicogethes</taxon>
    </lineage>
</organism>
<evidence type="ECO:0000256" key="3">
    <source>
        <dbReference type="SAM" id="MobiDB-lite"/>
    </source>
</evidence>
<keyword evidence="1 2" id="KW-0193">Cuticle</keyword>
<feature type="region of interest" description="Disordered" evidence="3">
    <location>
        <begin position="438"/>
        <end position="464"/>
    </location>
</feature>
<accession>A0A9P0AT28</accession>
<feature type="compositionally biased region" description="Gly residues" evidence="3">
    <location>
        <begin position="560"/>
        <end position="571"/>
    </location>
</feature>
<dbReference type="PANTHER" id="PTHR46114">
    <property type="entry name" value="APPLE DOMAIN-CONTAINING PROTEIN"/>
    <property type="match status" value="1"/>
</dbReference>
<dbReference type="AlphaFoldDB" id="A0A9P0AT28"/>
<dbReference type="PROSITE" id="PS00233">
    <property type="entry name" value="CHIT_BIND_RR_1"/>
    <property type="match status" value="1"/>
</dbReference>
<feature type="compositionally biased region" description="Gly residues" evidence="3">
    <location>
        <begin position="629"/>
        <end position="648"/>
    </location>
</feature>
<dbReference type="PRINTS" id="PR00947">
    <property type="entry name" value="CUTICLE"/>
</dbReference>
<feature type="compositionally biased region" description="Gly residues" evidence="3">
    <location>
        <begin position="586"/>
        <end position="608"/>
    </location>
</feature>
<evidence type="ECO:0000313" key="5">
    <source>
        <dbReference type="Proteomes" id="UP001154078"/>
    </source>
</evidence>
<feature type="region of interest" description="Disordered" evidence="3">
    <location>
        <begin position="586"/>
        <end position="648"/>
    </location>
</feature>
<dbReference type="PROSITE" id="PS51155">
    <property type="entry name" value="CHIT_BIND_RR_2"/>
    <property type="match status" value="1"/>
</dbReference>
<evidence type="ECO:0000256" key="1">
    <source>
        <dbReference type="ARBA" id="ARBA00022460"/>
    </source>
</evidence>
<gene>
    <name evidence="4" type="ORF">MELIAE_LOCUS1560</name>
</gene>
<dbReference type="Pfam" id="PF00379">
    <property type="entry name" value="Chitin_bind_4"/>
    <property type="match status" value="1"/>
</dbReference>
<protein>
    <submittedName>
        <fullName evidence="4">Uncharacterized protein</fullName>
    </submittedName>
</protein>
<proteinExistence type="predicted"/>
<feature type="region of interest" description="Disordered" evidence="3">
    <location>
        <begin position="551"/>
        <end position="571"/>
    </location>
</feature>
<name>A0A9P0AT28_BRAAE</name>
<evidence type="ECO:0000313" key="4">
    <source>
        <dbReference type="EMBL" id="CAH0547602.1"/>
    </source>
</evidence>
<dbReference type="InterPro" id="IPR031311">
    <property type="entry name" value="CHIT_BIND_RR_consensus"/>
</dbReference>
<dbReference type="Proteomes" id="UP001154078">
    <property type="component" value="Chromosome 1"/>
</dbReference>
<dbReference type="PANTHER" id="PTHR46114:SF1">
    <property type="entry name" value="ZAD DOMAIN-CONTAINING PROTEIN"/>
    <property type="match status" value="1"/>
</dbReference>
<sequence>MYVSVPSVQLPLDHGENIPVPKCPSPDVLTAFTDISNANDAYSEYVPEPSASNQPILITQSKLDEIVAKLELTQRKSEMLASFFKSNNLLATGTKVTAYRNRKEQFNNFFTVNVEKTFAHCHDILSLMNKMDIRYRPGDWRLFIDSSKFSLKAVLLDKTNLKPSIPIAYGTDTKETFEKMDHILQLVDYKKHNWRVCCDLKIVAMLTGLQGGYIKHMCFLCDWDSRYKGDQYAKHDWKMRVESEKRDANRIHKELVPPEKIILPPLHIKLGIVKNFLKVVAKRDEVFRCLRDIFPRISDVKLKNGVLNGPDIRKLVKSEDFDRVLVDNEIVAWSSIKEIIVGLLGKHRSPNYEGSVRRMLDAFSKIGVNIARLDGAKYLPPNQGGTFQGAGGAGGYSGGGGGSGFSGGGASGGYSGGGGGRGGGGGYSGGGGVQSGGAGGYQGGGGGGGGGGGPQIPIIRFENNPNQGDGSYNYLYETGNGINAQEEGYQKDGTAAQGSFSYTSPDGQQIQISYTADENGFQPQGAHLPTPPPIPPEILKALEQNAADEARGISDDGQYRGEGAGGGSGGYGSGPSGGGGYNAGGAGGGAPSGGYNAPGGGGASGGGVSNQYGAPAAGGGYRGQQQGFRGPGGPSGSGTSGGGGGYRY</sequence>
<feature type="compositionally biased region" description="Gly residues" evidence="3">
    <location>
        <begin position="438"/>
        <end position="454"/>
    </location>
</feature>
<dbReference type="EMBL" id="OV121132">
    <property type="protein sequence ID" value="CAH0547602.1"/>
    <property type="molecule type" value="Genomic_DNA"/>
</dbReference>
<dbReference type="InterPro" id="IPR000618">
    <property type="entry name" value="Insect_cuticle"/>
</dbReference>
<reference evidence="4" key="1">
    <citation type="submission" date="2021-12" db="EMBL/GenBank/DDBJ databases">
        <authorList>
            <person name="King R."/>
        </authorList>
    </citation>
    <scope>NUCLEOTIDE SEQUENCE</scope>
</reference>